<reference evidence="3 4" key="1">
    <citation type="journal article" date="2016" name="Nat. Commun.">
        <title>Thousands of microbial genomes shed light on interconnected biogeochemical processes in an aquifer system.</title>
        <authorList>
            <person name="Anantharaman K."/>
            <person name="Brown C.T."/>
            <person name="Hug L.A."/>
            <person name="Sharon I."/>
            <person name="Castelle C.J."/>
            <person name="Probst A.J."/>
            <person name="Thomas B.C."/>
            <person name="Singh A."/>
            <person name="Wilkins M.J."/>
            <person name="Karaoz U."/>
            <person name="Brodie E.L."/>
            <person name="Williams K.H."/>
            <person name="Hubbard S.S."/>
            <person name="Banfield J.F."/>
        </authorList>
    </citation>
    <scope>NUCLEOTIDE SEQUENCE [LARGE SCALE GENOMIC DNA]</scope>
</reference>
<evidence type="ECO:0000313" key="4">
    <source>
        <dbReference type="Proteomes" id="UP000178885"/>
    </source>
</evidence>
<dbReference type="STRING" id="1817760.A2151_05200"/>
<feature type="compositionally biased region" description="Basic and acidic residues" evidence="1">
    <location>
        <begin position="77"/>
        <end position="93"/>
    </location>
</feature>
<sequence>MKPHTLYGILAGALLLGLGAPAWAWDINPPQGAQAQAQQTEPEQDRIYGRQMMTSEEITEYRNTMRAAKTAEERAKIRNEHHEKMVARAKERGVTLPEEPPARPGRMGPGGGMGPGRGMGGY</sequence>
<evidence type="ECO:0000313" key="3">
    <source>
        <dbReference type="EMBL" id="OGI48054.1"/>
    </source>
</evidence>
<name>A0A1F6TSE6_9PROT</name>
<protein>
    <recommendedName>
        <fullName evidence="5">DUF4148 domain-containing protein</fullName>
    </recommendedName>
</protein>
<feature type="chain" id="PRO_5009526809" description="DUF4148 domain-containing protein" evidence="2">
    <location>
        <begin position="25"/>
        <end position="122"/>
    </location>
</feature>
<feature type="region of interest" description="Disordered" evidence="1">
    <location>
        <begin position="77"/>
        <end position="122"/>
    </location>
</feature>
<comment type="caution">
    <text evidence="3">The sequence shown here is derived from an EMBL/GenBank/DDBJ whole genome shotgun (WGS) entry which is preliminary data.</text>
</comment>
<proteinExistence type="predicted"/>
<accession>A0A1F6TSE6</accession>
<evidence type="ECO:0000256" key="1">
    <source>
        <dbReference type="SAM" id="MobiDB-lite"/>
    </source>
</evidence>
<dbReference type="AlphaFoldDB" id="A0A1F6TSE6"/>
<evidence type="ECO:0000256" key="2">
    <source>
        <dbReference type="SAM" id="SignalP"/>
    </source>
</evidence>
<feature type="signal peptide" evidence="2">
    <location>
        <begin position="1"/>
        <end position="24"/>
    </location>
</feature>
<dbReference type="Proteomes" id="UP000178885">
    <property type="component" value="Unassembled WGS sequence"/>
</dbReference>
<feature type="compositionally biased region" description="Gly residues" evidence="1">
    <location>
        <begin position="107"/>
        <end position="122"/>
    </location>
</feature>
<dbReference type="EMBL" id="MFSU01000039">
    <property type="protein sequence ID" value="OGI48054.1"/>
    <property type="molecule type" value="Genomic_DNA"/>
</dbReference>
<keyword evidence="2" id="KW-0732">Signal</keyword>
<organism evidence="3 4">
    <name type="scientific">Candidatus Muproteobacteria bacterium RBG_16_65_34</name>
    <dbReference type="NCBI Taxonomy" id="1817760"/>
    <lineage>
        <taxon>Bacteria</taxon>
        <taxon>Pseudomonadati</taxon>
        <taxon>Pseudomonadota</taxon>
        <taxon>Candidatus Muproteobacteria</taxon>
    </lineage>
</organism>
<evidence type="ECO:0008006" key="5">
    <source>
        <dbReference type="Google" id="ProtNLM"/>
    </source>
</evidence>
<gene>
    <name evidence="3" type="ORF">A2151_05200</name>
</gene>